<dbReference type="EMBL" id="CADCWF010000136">
    <property type="protein sequence ID" value="CAA9555888.1"/>
    <property type="molecule type" value="Genomic_DNA"/>
</dbReference>
<evidence type="ECO:0000313" key="1">
    <source>
        <dbReference type="EMBL" id="CAA9555888.1"/>
    </source>
</evidence>
<gene>
    <name evidence="1" type="ORF">AVDCRST_MAG59-2150</name>
</gene>
<dbReference type="AlphaFoldDB" id="A0A6J4URL4"/>
<accession>A0A6J4URL4</accession>
<name>A0A6J4URL4_9BACT</name>
<reference evidence="1" key="1">
    <citation type="submission" date="2020-02" db="EMBL/GenBank/DDBJ databases">
        <authorList>
            <person name="Meier V. D."/>
        </authorList>
    </citation>
    <scope>NUCLEOTIDE SEQUENCE</scope>
    <source>
        <strain evidence="1">AVDCRST_MAG59</strain>
    </source>
</reference>
<protein>
    <submittedName>
        <fullName evidence="1">Uncharacterized protein</fullName>
    </submittedName>
</protein>
<organism evidence="1">
    <name type="scientific">uncultured Thermomicrobiales bacterium</name>
    <dbReference type="NCBI Taxonomy" id="1645740"/>
    <lineage>
        <taxon>Bacteria</taxon>
        <taxon>Pseudomonadati</taxon>
        <taxon>Thermomicrobiota</taxon>
        <taxon>Thermomicrobia</taxon>
        <taxon>Thermomicrobiales</taxon>
        <taxon>environmental samples</taxon>
    </lineage>
</organism>
<sequence>MHPSAIWQNRSEILRLRLSGTSNLNCRVTTGGCAAEPGAQAPG</sequence>
<proteinExistence type="predicted"/>